<dbReference type="InterPro" id="IPR042099">
    <property type="entry name" value="ANL_N_sf"/>
</dbReference>
<dbReference type="Gene3D" id="3.30.300.30">
    <property type="match status" value="1"/>
</dbReference>
<proteinExistence type="inferred from homology"/>
<dbReference type="InterPro" id="IPR020845">
    <property type="entry name" value="AMP-binding_CS"/>
</dbReference>
<dbReference type="InterPro" id="IPR000873">
    <property type="entry name" value="AMP-dep_synth/lig_dom"/>
</dbReference>
<dbReference type="InterPro" id="IPR045851">
    <property type="entry name" value="AMP-bd_C_sf"/>
</dbReference>
<dbReference type="Gene3D" id="3.40.50.12780">
    <property type="entry name" value="N-terminal domain of ligase-like"/>
    <property type="match status" value="1"/>
</dbReference>
<dbReference type="PATRIC" id="fig|1280948.3.peg.1816"/>
<dbReference type="PROSITE" id="PS00455">
    <property type="entry name" value="AMP_BINDING"/>
    <property type="match status" value="1"/>
</dbReference>
<sequence>MFGIFSKKRNDRELVPVDVAPSSAAALVSTEGGRLNYSRIMQGLAESFGDREAIVNLERGRRLSFRDYHIITNQIAHILNGNLNLGAGDRYVCMLQNDNLSLFHWGSAAKAYATCCHANYLDSLETHLGQIDIVKPKVAFIENDLLASHAGPLTERGIQIVVMDALVKPYSGVLALPDLLANASTENTDIEIDDRTHVVLMRFTGGTTGDSKCAKYSIDNILGCRDSFLTLPDPDFFDGCRMLHIAPISHGSGMMLLPVLFSGGCTVTMNAPSLENWCRYIQQEKISHAFIVPTLAYRLLEMPEAREYDLSSLRTVLYGAAPMSPAKAKLLVERFGSIFTQVYGSTEHLAATLCLSKKDHIVDSETEGRLASAGRRSTGIELSVCDDDGNPVPVGELGEFYLRSRSTCLGYEGNPEKTKEEFVNGYWKSGDIGYTDENGYCYLVDRKKDMIITGGFNVYATEVEAAVNSHPGVLMSAVVGVPHEEWGEAVHAEVILNDSVEVAESDLIAYVKEQIGSFKTPKSVLFVEELPLSVVGKVLRKDVRKKYWGGQVRSIG</sequence>
<dbReference type="STRING" id="1280948.HY36_16425"/>
<evidence type="ECO:0000256" key="4">
    <source>
        <dbReference type="ARBA" id="ARBA00066616"/>
    </source>
</evidence>
<evidence type="ECO:0000259" key="6">
    <source>
        <dbReference type="Pfam" id="PF00501"/>
    </source>
</evidence>
<dbReference type="EC" id="6.2.1.44" evidence="4"/>
<comment type="catalytic activity">
    <reaction evidence="3">
        <text>3-(methylsulfanyl)propanoate + ATP + CoA = 3-(methylsulfanyl)propanoyl-CoA + AMP + diphosphate</text>
        <dbReference type="Rhea" id="RHEA:43052"/>
        <dbReference type="ChEBI" id="CHEBI:30616"/>
        <dbReference type="ChEBI" id="CHEBI:33019"/>
        <dbReference type="ChEBI" id="CHEBI:49016"/>
        <dbReference type="ChEBI" id="CHEBI:57287"/>
        <dbReference type="ChEBI" id="CHEBI:82815"/>
        <dbReference type="ChEBI" id="CHEBI:456215"/>
        <dbReference type="EC" id="6.2.1.44"/>
    </reaction>
    <physiologicalReaction direction="left-to-right" evidence="3">
        <dbReference type="Rhea" id="RHEA:43053"/>
    </physiologicalReaction>
</comment>
<keyword evidence="2" id="KW-0436">Ligase</keyword>
<dbReference type="GO" id="GO:0031956">
    <property type="term" value="F:medium-chain fatty acid-CoA ligase activity"/>
    <property type="evidence" value="ECO:0007669"/>
    <property type="project" value="TreeGrafter"/>
</dbReference>
<evidence type="ECO:0000256" key="3">
    <source>
        <dbReference type="ARBA" id="ARBA00051915"/>
    </source>
</evidence>
<gene>
    <name evidence="8" type="ORF">HY36_16425</name>
</gene>
<evidence type="ECO:0000259" key="7">
    <source>
        <dbReference type="Pfam" id="PF13193"/>
    </source>
</evidence>
<dbReference type="FunFam" id="3.30.300.30:FF:000008">
    <property type="entry name" value="2,3-dihydroxybenzoate-AMP ligase"/>
    <property type="match status" value="1"/>
</dbReference>
<comment type="caution">
    <text evidence="8">The sequence shown here is derived from an EMBL/GenBank/DDBJ whole genome shotgun (WGS) entry which is preliminary data.</text>
</comment>
<dbReference type="PANTHER" id="PTHR43201:SF5">
    <property type="entry name" value="MEDIUM-CHAIN ACYL-COA LIGASE ACSF2, MITOCHONDRIAL"/>
    <property type="match status" value="1"/>
</dbReference>
<accession>A0A059E1I1</accession>
<organism evidence="8 9">
    <name type="scientific">Hyphomonas atlantica</name>
    <dbReference type="NCBI Taxonomy" id="1280948"/>
    <lineage>
        <taxon>Bacteria</taxon>
        <taxon>Pseudomonadati</taxon>
        <taxon>Pseudomonadota</taxon>
        <taxon>Alphaproteobacteria</taxon>
        <taxon>Hyphomonadales</taxon>
        <taxon>Hyphomonadaceae</taxon>
        <taxon>Hyphomonas</taxon>
    </lineage>
</organism>
<dbReference type="PANTHER" id="PTHR43201">
    <property type="entry name" value="ACYL-COA SYNTHETASE"/>
    <property type="match status" value="1"/>
</dbReference>
<dbReference type="AlphaFoldDB" id="A0A059E1I1"/>
<evidence type="ECO:0000256" key="2">
    <source>
        <dbReference type="ARBA" id="ARBA00022598"/>
    </source>
</evidence>
<dbReference type="Proteomes" id="UP000024547">
    <property type="component" value="Unassembled WGS sequence"/>
</dbReference>
<reference evidence="8 9" key="1">
    <citation type="journal article" date="2014" name="Antonie Van Leeuwenhoek">
        <title>Hyphomonas beringensis sp. nov. and Hyphomonas chukchiensis sp. nov., isolated from surface seawater of the Bering Sea and Chukchi Sea.</title>
        <authorList>
            <person name="Li C."/>
            <person name="Lai Q."/>
            <person name="Li G."/>
            <person name="Dong C."/>
            <person name="Wang J."/>
            <person name="Liao Y."/>
            <person name="Shao Z."/>
        </authorList>
    </citation>
    <scope>NUCLEOTIDE SEQUENCE [LARGE SCALE GENOMIC DNA]</scope>
    <source>
        <strain evidence="8 9">22II1-22F38</strain>
    </source>
</reference>
<dbReference type="InterPro" id="IPR025110">
    <property type="entry name" value="AMP-bd_C"/>
</dbReference>
<evidence type="ECO:0000313" key="8">
    <source>
        <dbReference type="EMBL" id="KCZ61445.1"/>
    </source>
</evidence>
<dbReference type="EMBL" id="AWFH01000013">
    <property type="protein sequence ID" value="KCZ61445.1"/>
    <property type="molecule type" value="Genomic_DNA"/>
</dbReference>
<evidence type="ECO:0000256" key="1">
    <source>
        <dbReference type="ARBA" id="ARBA00006432"/>
    </source>
</evidence>
<evidence type="ECO:0000256" key="5">
    <source>
        <dbReference type="ARBA" id="ARBA00067668"/>
    </source>
</evidence>
<protein>
    <recommendedName>
        <fullName evidence="5">3-methylmercaptopropionyl-CoA ligase</fullName>
        <ecNumber evidence="4">6.2.1.44</ecNumber>
    </recommendedName>
</protein>
<dbReference type="Pfam" id="PF13193">
    <property type="entry name" value="AMP-binding_C"/>
    <property type="match status" value="1"/>
</dbReference>
<keyword evidence="9" id="KW-1185">Reference proteome</keyword>
<name>A0A059E1I1_9PROT</name>
<comment type="similarity">
    <text evidence="1">Belongs to the ATP-dependent AMP-binding enzyme family.</text>
</comment>
<dbReference type="GO" id="GO:0006631">
    <property type="term" value="P:fatty acid metabolic process"/>
    <property type="evidence" value="ECO:0007669"/>
    <property type="project" value="TreeGrafter"/>
</dbReference>
<feature type="domain" description="AMP-dependent synthetase/ligase" evidence="6">
    <location>
        <begin position="45"/>
        <end position="411"/>
    </location>
</feature>
<dbReference type="SUPFAM" id="SSF56801">
    <property type="entry name" value="Acetyl-CoA synthetase-like"/>
    <property type="match status" value="1"/>
</dbReference>
<dbReference type="RefSeq" id="WP_206741172.1">
    <property type="nucleotide sequence ID" value="NZ_AWFH01000013.1"/>
</dbReference>
<evidence type="ECO:0000313" key="9">
    <source>
        <dbReference type="Proteomes" id="UP000024547"/>
    </source>
</evidence>
<dbReference type="eggNOG" id="COG0318">
    <property type="taxonomic scope" value="Bacteria"/>
</dbReference>
<feature type="domain" description="AMP-binding enzyme C-terminal" evidence="7">
    <location>
        <begin position="462"/>
        <end position="537"/>
    </location>
</feature>
<dbReference type="Pfam" id="PF00501">
    <property type="entry name" value="AMP-binding"/>
    <property type="match status" value="1"/>
</dbReference>